<dbReference type="PANTHER" id="PTHR36966:SF1">
    <property type="entry name" value="REP-ASSOCIATED TYROSINE TRANSPOSASE"/>
    <property type="match status" value="1"/>
</dbReference>
<protein>
    <submittedName>
        <fullName evidence="2">Transposase</fullName>
    </submittedName>
</protein>
<organism evidence="2 3">
    <name type="scientific">Hymenobacter antarcticus</name>
    <dbReference type="NCBI Taxonomy" id="486270"/>
    <lineage>
        <taxon>Bacteria</taxon>
        <taxon>Pseudomonadati</taxon>
        <taxon>Bacteroidota</taxon>
        <taxon>Cytophagia</taxon>
        <taxon>Cytophagales</taxon>
        <taxon>Hymenobacteraceae</taxon>
        <taxon>Hymenobacter</taxon>
    </lineage>
</organism>
<dbReference type="EMBL" id="BAABDI010000035">
    <property type="protein sequence ID" value="GAA3988997.1"/>
    <property type="molecule type" value="Genomic_DNA"/>
</dbReference>
<evidence type="ECO:0000313" key="2">
    <source>
        <dbReference type="EMBL" id="GAA3988997.1"/>
    </source>
</evidence>
<name>A0ABP7QWE2_9BACT</name>
<dbReference type="InterPro" id="IPR036515">
    <property type="entry name" value="Transposase_17_sf"/>
</dbReference>
<proteinExistence type="predicted"/>
<sequence length="181" mass="21445">MAYPIRNQEGLYFITCTVVEWADVFTRPIYKDIIIESLRYCQQSKGLELFSYCLMSNHLHLIARAADDHNLSDIMRDFKKYTAKRIFENLHANPQESRRFWLEWLFKNAANFNQRNTNIQFWQQPSHSIELLSEAVTQQKLNYIHQNPVRAGVCYRAEDYVYSSASFYAGLEAVLEVERLF</sequence>
<dbReference type="InterPro" id="IPR052715">
    <property type="entry name" value="RAYT_transposase"/>
</dbReference>
<dbReference type="PANTHER" id="PTHR36966">
    <property type="entry name" value="REP-ASSOCIATED TYROSINE TRANSPOSASE"/>
    <property type="match status" value="1"/>
</dbReference>
<dbReference type="Pfam" id="PF01797">
    <property type="entry name" value="Y1_Tnp"/>
    <property type="match status" value="1"/>
</dbReference>
<dbReference type="RefSeq" id="WP_345126751.1">
    <property type="nucleotide sequence ID" value="NZ_BAABDI010000035.1"/>
</dbReference>
<keyword evidence="3" id="KW-1185">Reference proteome</keyword>
<gene>
    <name evidence="2" type="ORF">GCM10022407_36960</name>
</gene>
<reference evidence="3" key="1">
    <citation type="journal article" date="2019" name="Int. J. Syst. Evol. Microbiol.">
        <title>The Global Catalogue of Microorganisms (GCM) 10K type strain sequencing project: providing services to taxonomists for standard genome sequencing and annotation.</title>
        <authorList>
            <consortium name="The Broad Institute Genomics Platform"/>
            <consortium name="The Broad Institute Genome Sequencing Center for Infectious Disease"/>
            <person name="Wu L."/>
            <person name="Ma J."/>
        </authorList>
    </citation>
    <scope>NUCLEOTIDE SEQUENCE [LARGE SCALE GENOMIC DNA]</scope>
    <source>
        <strain evidence="3">JCM 17217</strain>
    </source>
</reference>
<dbReference type="SMART" id="SM01321">
    <property type="entry name" value="Y1_Tnp"/>
    <property type="match status" value="1"/>
</dbReference>
<accession>A0ABP7QWE2</accession>
<dbReference type="Gene3D" id="3.30.70.1290">
    <property type="entry name" value="Transposase IS200-like"/>
    <property type="match status" value="1"/>
</dbReference>
<dbReference type="SUPFAM" id="SSF143422">
    <property type="entry name" value="Transposase IS200-like"/>
    <property type="match status" value="1"/>
</dbReference>
<evidence type="ECO:0000259" key="1">
    <source>
        <dbReference type="SMART" id="SM01321"/>
    </source>
</evidence>
<feature type="domain" description="Transposase IS200-like" evidence="1">
    <location>
        <begin position="8"/>
        <end position="147"/>
    </location>
</feature>
<dbReference type="NCBIfam" id="NF047646">
    <property type="entry name" value="REP_Tyr_transpos"/>
    <property type="match status" value="1"/>
</dbReference>
<comment type="caution">
    <text evidence="2">The sequence shown here is derived from an EMBL/GenBank/DDBJ whole genome shotgun (WGS) entry which is preliminary data.</text>
</comment>
<dbReference type="InterPro" id="IPR002686">
    <property type="entry name" value="Transposase_17"/>
</dbReference>
<evidence type="ECO:0000313" key="3">
    <source>
        <dbReference type="Proteomes" id="UP001501556"/>
    </source>
</evidence>
<dbReference type="Proteomes" id="UP001501556">
    <property type="component" value="Unassembled WGS sequence"/>
</dbReference>